<proteinExistence type="predicted"/>
<evidence type="ECO:0000313" key="2">
    <source>
        <dbReference type="Proteomes" id="UP000604046"/>
    </source>
</evidence>
<dbReference type="Proteomes" id="UP000604046">
    <property type="component" value="Unassembled WGS sequence"/>
</dbReference>
<gene>
    <name evidence="1" type="ORF">SNAT2548_LOCUS19538</name>
</gene>
<name>A0A812PGY5_9DINO</name>
<accession>A0A812PGY5</accession>
<evidence type="ECO:0000313" key="1">
    <source>
        <dbReference type="EMBL" id="CAE7362393.1"/>
    </source>
</evidence>
<protein>
    <submittedName>
        <fullName evidence="1">Uncharacterized protein</fullName>
    </submittedName>
</protein>
<organism evidence="1 2">
    <name type="scientific">Symbiodinium natans</name>
    <dbReference type="NCBI Taxonomy" id="878477"/>
    <lineage>
        <taxon>Eukaryota</taxon>
        <taxon>Sar</taxon>
        <taxon>Alveolata</taxon>
        <taxon>Dinophyceae</taxon>
        <taxon>Suessiales</taxon>
        <taxon>Symbiodiniaceae</taxon>
        <taxon>Symbiodinium</taxon>
    </lineage>
</organism>
<dbReference type="OrthoDB" id="409534at2759"/>
<comment type="caution">
    <text evidence="1">The sequence shown here is derived from an EMBL/GenBank/DDBJ whole genome shotgun (WGS) entry which is preliminary data.</text>
</comment>
<dbReference type="EMBL" id="CAJNDS010002182">
    <property type="protein sequence ID" value="CAE7362393.1"/>
    <property type="molecule type" value="Genomic_DNA"/>
</dbReference>
<reference evidence="1" key="1">
    <citation type="submission" date="2021-02" db="EMBL/GenBank/DDBJ databases">
        <authorList>
            <person name="Dougan E. K."/>
            <person name="Rhodes N."/>
            <person name="Thang M."/>
            <person name="Chan C."/>
        </authorList>
    </citation>
    <scope>NUCLEOTIDE SEQUENCE</scope>
</reference>
<sequence>MLTCGIALATNPTHYGNPSTGCESDEVAVRVSGLSGDFCSPKCDSQGTCPSDVPKGDTATPQCALKTTTGDKYCGLICQADSDCGTGSCQKMMGIGLCTYASSVNKTVAAVAAVATQVSVTTNPSHYGNPKTGCQAGEEAVRVSGMSGDFCSPKCDSRDACPKDMPQGASADPECALRTGSGQKYCALLCASDSDCGQGLCQHILGTGICTYTSTETRDPSSLQVAVATNPTHYGNPSTGCESDEVAVRVSGLSGDFCSPKCDSQGTCPSDVPKGDTATPQCALKTTTGDKYCGLICQADSDCGTGSCQKMMGIGLCTYASSIAKALPAVMTQVAVATNPTHYGNPSTGCESDEVAVRVSGLSGDFCSPKCDSQGTCPSDVPKGDTATPQCALKTTTGDKYCGLICQADSDCGTGSCQKMMGIGLCTYASSIVKALPAVMTQVAVATNPTHYGNPSTGCESDEVAVRVSGLSGDFCSPKCDSQGTCPSDVPKGDTATPQCALKTTTGDKYCGLICQADSDCGTVSAATDVTLCTGSCQKMMGIGLCTYASSIVKAMPAVMTQVAVATNPTHYGNPSTGCESDEVAVRVSGLSGDFCSPKCDSQGTCPSDVPKGDTATPQCALKTTTGDKYCGLICQADSDCGTGSCQKMMGIGLCTYASSVVKALPAMMTQVAVATNPTHYGNPSTGCESDEVAVRVSGLSGDFCSPKCDSQGTCPSDVPKGDTATPQCALKTTTGDKYCGLICQADSDCGTGSCQKMMGIGLCTYASSVVKALPAVMTQVAVATNPTHYGNPSTGCESDEVAVRVSGLSGDFCSPKCDSQGTCPSDVPKGDTATPQCALKTTTGDKYCGLICQADSDCGTGSCQKMMGIGLCTYASSVVKALPAVMTQVAVATNPTHYGNPSTGCESDEVAVRVSGLSGDFCSPKCDSQGTCPSDVPKGDTATPQCALKTTTGDKYCGLICQADSDCGTGSCQKMMGIGLCTYASSVVKALPAVMTQVAVATNPTHYGNPSTGCESDEVAVRVSGLSGDFCSPKCDSQGTCPSDVPKGDTATPQCALKTTTGDKYCGLICQADSDCGTGSCQKMMGIGLCTYASSVVKALPAVMTQVAVATNPTHYGNPSTGCESDEVAVRVSGLSGDFCSPKCDSQGTCPSDVPKGDTATPQCALKTTTGDKYCGLICQADSDCGTGSCQKMMGIGLCTYASSVVKALPAVMTQVAVVTNPTHYGNPSTGCESDEVAVRVSGLSGDFCSPKCDSQGTCPKDIPKGDTAVPECALRTTTGDKYCGLICRSDSDCGVRLSFGTCLSHES</sequence>
<keyword evidence="2" id="KW-1185">Reference proteome</keyword>